<name>X0XD22_9ZZZZ</name>
<evidence type="ECO:0008006" key="2">
    <source>
        <dbReference type="Google" id="ProtNLM"/>
    </source>
</evidence>
<sequence length="42" mass="4622">MSVVIRGMTIQDHDEVLALWRTSEGVGLSDADSEESIARYLA</sequence>
<dbReference type="AlphaFoldDB" id="X0XD22"/>
<evidence type="ECO:0000313" key="1">
    <source>
        <dbReference type="EMBL" id="GAG34543.1"/>
    </source>
</evidence>
<proteinExistence type="predicted"/>
<protein>
    <recommendedName>
        <fullName evidence="2">N-acetyltransferase domain-containing protein</fullName>
    </recommendedName>
</protein>
<organism evidence="1">
    <name type="scientific">marine sediment metagenome</name>
    <dbReference type="NCBI Taxonomy" id="412755"/>
    <lineage>
        <taxon>unclassified sequences</taxon>
        <taxon>metagenomes</taxon>
        <taxon>ecological metagenomes</taxon>
    </lineage>
</organism>
<comment type="caution">
    <text evidence="1">The sequence shown here is derived from an EMBL/GenBank/DDBJ whole genome shotgun (WGS) entry which is preliminary data.</text>
</comment>
<accession>X0XD22</accession>
<gene>
    <name evidence="1" type="ORF">S01H1_70565</name>
</gene>
<reference evidence="1" key="1">
    <citation type="journal article" date="2014" name="Front. Microbiol.">
        <title>High frequency of phylogenetically diverse reductive dehalogenase-homologous genes in deep subseafloor sedimentary metagenomes.</title>
        <authorList>
            <person name="Kawai M."/>
            <person name="Futagami T."/>
            <person name="Toyoda A."/>
            <person name="Takaki Y."/>
            <person name="Nishi S."/>
            <person name="Hori S."/>
            <person name="Arai W."/>
            <person name="Tsubouchi T."/>
            <person name="Morono Y."/>
            <person name="Uchiyama I."/>
            <person name="Ito T."/>
            <person name="Fujiyama A."/>
            <person name="Inagaki F."/>
            <person name="Takami H."/>
        </authorList>
    </citation>
    <scope>NUCLEOTIDE SEQUENCE</scope>
    <source>
        <strain evidence="1">Expedition CK06-06</strain>
    </source>
</reference>
<feature type="non-terminal residue" evidence="1">
    <location>
        <position position="42"/>
    </location>
</feature>
<dbReference type="EMBL" id="BARS01046932">
    <property type="protein sequence ID" value="GAG34543.1"/>
    <property type="molecule type" value="Genomic_DNA"/>
</dbReference>